<protein>
    <submittedName>
        <fullName evidence="6">Discoidin domain-containing protein</fullName>
    </submittedName>
</protein>
<feature type="region of interest" description="Disordered" evidence="2">
    <location>
        <begin position="726"/>
        <end position="774"/>
    </location>
</feature>
<evidence type="ECO:0000256" key="4">
    <source>
        <dbReference type="SAM" id="SignalP"/>
    </source>
</evidence>
<evidence type="ECO:0000313" key="7">
    <source>
        <dbReference type="Proteomes" id="UP000824017"/>
    </source>
</evidence>
<feature type="compositionally biased region" description="Polar residues" evidence="2">
    <location>
        <begin position="753"/>
        <end position="768"/>
    </location>
</feature>
<dbReference type="Gene3D" id="2.60.120.260">
    <property type="entry name" value="Galactose-binding domain-like"/>
    <property type="match status" value="1"/>
</dbReference>
<comment type="caution">
    <text evidence="6">The sequence shown here is derived from an EMBL/GenBank/DDBJ whole genome shotgun (WGS) entry which is preliminary data.</text>
</comment>
<evidence type="ECO:0000256" key="1">
    <source>
        <dbReference type="ARBA" id="ARBA00023295"/>
    </source>
</evidence>
<evidence type="ECO:0000259" key="5">
    <source>
        <dbReference type="PROSITE" id="PS50022"/>
    </source>
</evidence>
<feature type="compositionally biased region" description="Acidic residues" evidence="2">
    <location>
        <begin position="726"/>
        <end position="737"/>
    </location>
</feature>
<dbReference type="Pfam" id="PF00754">
    <property type="entry name" value="F5_F8_type_C"/>
    <property type="match status" value="1"/>
</dbReference>
<name>A0A9D2IJU7_9FIRM</name>
<sequence>MKKRIKSIFKRSTAAALSAAMVFSLGVSSVPAIVLAQDSETGTELQNDSQEVKIELGEISSMSAKSYGPATDGDTLEASFDGDTTTYTNSNYNDAANSKPQVYTFNFAEEVNLCKVRIHPRNTGGHVGNGAPNSCIVEVSTDGNSYTQVASQAVNDTALVWTDITFAATPAKSVRLTLDSAHATVVTTGEVELYKEVTQAAGADKTELQNLYDEASAAEFTYEDSSLKAKLTDALTDAKTVLDDADATQEDVDSAYYYLEKHYWQNKVYDKKEYYNPEKAGEDGRFVYSDKVTESILPLAAAYQETRNVNGNTEIDKLREYYDILTAADAAQADVITAEPDQRSTEIGFNTQDDSYINYALDPQNYGHFNITGQEFVLDDNGEVSVKVTFEFVNDGKHPVTGAEGSKYSSSEMRNPGCRVVYGDGTTQKGSKGVSNIAALNGNYSNGITGEFTVSQDSVISLYLKDSVMAGYFKVQKFTPADKTALKEKTDEAAAIIEEEYKYNHNDKWDAFLESYEAAQDVYDNPLATDTEVNDARVDLTNKIFDLRFETEKPEAVFVINGEEKEITADALLNSEFDLKFTDNGKLTQFVLNGTESALDGTEDTAAFAEIEALLNEGNGEDGKNTLIVRDSVVTDGIYWNENTYTFYFDQTAPVLGEPEYIENEDGSVTVKIDVDELDQNRLPEGWTYEDGAVIKNFTESAEEEVVLYDAAGNASSAAVKVAITEDPENPEDPDPEDPQKPGTGDADKPSTGKPSDTQKPDGNSGNAQKAVVTGDESSPVLWIVVLAAACVVVGVIVVIKKKK</sequence>
<dbReference type="Gene3D" id="1.20.1270.90">
    <property type="entry name" value="AF1782-like"/>
    <property type="match status" value="2"/>
</dbReference>
<gene>
    <name evidence="6" type="ORF">H9817_06435</name>
</gene>
<feature type="signal peptide" evidence="4">
    <location>
        <begin position="1"/>
        <end position="32"/>
    </location>
</feature>
<dbReference type="Proteomes" id="UP000824017">
    <property type="component" value="Unassembled WGS sequence"/>
</dbReference>
<feature type="chain" id="PRO_5038625838" evidence="4">
    <location>
        <begin position="33"/>
        <end position="804"/>
    </location>
</feature>
<dbReference type="GO" id="GO:0016798">
    <property type="term" value="F:hydrolase activity, acting on glycosyl bonds"/>
    <property type="evidence" value="ECO:0007669"/>
    <property type="project" value="UniProtKB-KW"/>
</dbReference>
<dbReference type="AlphaFoldDB" id="A0A9D2IJU7"/>
<keyword evidence="3" id="KW-1133">Transmembrane helix</keyword>
<keyword evidence="4" id="KW-0732">Signal</keyword>
<organism evidence="6 7">
    <name type="scientific">Candidatus Mediterraneibacter stercorigallinarum</name>
    <dbReference type="NCBI Taxonomy" id="2838686"/>
    <lineage>
        <taxon>Bacteria</taxon>
        <taxon>Bacillati</taxon>
        <taxon>Bacillota</taxon>
        <taxon>Clostridia</taxon>
        <taxon>Lachnospirales</taxon>
        <taxon>Lachnospiraceae</taxon>
        <taxon>Mediterraneibacter</taxon>
    </lineage>
</organism>
<reference evidence="6" key="2">
    <citation type="submission" date="2021-04" db="EMBL/GenBank/DDBJ databases">
        <authorList>
            <person name="Gilroy R."/>
        </authorList>
    </citation>
    <scope>NUCLEOTIDE SEQUENCE</scope>
    <source>
        <strain evidence="6">ChiGjej1B1-13045</strain>
    </source>
</reference>
<keyword evidence="1" id="KW-0378">Hydrolase</keyword>
<evidence type="ECO:0000313" key="6">
    <source>
        <dbReference type="EMBL" id="HIZ13546.1"/>
    </source>
</evidence>
<keyword evidence="1" id="KW-0326">Glycosidase</keyword>
<keyword evidence="3" id="KW-0812">Transmembrane</keyword>
<feature type="transmembrane region" description="Helical" evidence="3">
    <location>
        <begin position="781"/>
        <end position="800"/>
    </location>
</feature>
<reference evidence="6" key="1">
    <citation type="journal article" date="2021" name="PeerJ">
        <title>Extensive microbial diversity within the chicken gut microbiome revealed by metagenomics and culture.</title>
        <authorList>
            <person name="Gilroy R."/>
            <person name="Ravi A."/>
            <person name="Getino M."/>
            <person name="Pursley I."/>
            <person name="Horton D.L."/>
            <person name="Alikhan N.F."/>
            <person name="Baker D."/>
            <person name="Gharbi K."/>
            <person name="Hall N."/>
            <person name="Watson M."/>
            <person name="Adriaenssens E.M."/>
            <person name="Foster-Nyarko E."/>
            <person name="Jarju S."/>
            <person name="Secka A."/>
            <person name="Antonio M."/>
            <person name="Oren A."/>
            <person name="Chaudhuri R.R."/>
            <person name="La Ragione R."/>
            <person name="Hildebrand F."/>
            <person name="Pallen M.J."/>
        </authorList>
    </citation>
    <scope>NUCLEOTIDE SEQUENCE</scope>
    <source>
        <strain evidence="6">ChiGjej1B1-13045</strain>
    </source>
</reference>
<evidence type="ECO:0000256" key="2">
    <source>
        <dbReference type="SAM" id="MobiDB-lite"/>
    </source>
</evidence>
<dbReference type="InterPro" id="IPR008979">
    <property type="entry name" value="Galactose-bd-like_sf"/>
</dbReference>
<accession>A0A9D2IJU7</accession>
<dbReference type="EMBL" id="DXCD01000170">
    <property type="protein sequence ID" value="HIZ13546.1"/>
    <property type="molecule type" value="Genomic_DNA"/>
</dbReference>
<dbReference type="SUPFAM" id="SSF49785">
    <property type="entry name" value="Galactose-binding domain-like"/>
    <property type="match status" value="1"/>
</dbReference>
<evidence type="ECO:0000256" key="3">
    <source>
        <dbReference type="SAM" id="Phobius"/>
    </source>
</evidence>
<feature type="domain" description="F5/8 type C" evidence="5">
    <location>
        <begin position="47"/>
        <end position="196"/>
    </location>
</feature>
<dbReference type="InterPro" id="IPR000421">
    <property type="entry name" value="FA58C"/>
</dbReference>
<dbReference type="Pfam" id="PF07554">
    <property type="entry name" value="FIVAR"/>
    <property type="match status" value="2"/>
</dbReference>
<keyword evidence="3" id="KW-0472">Membrane</keyword>
<dbReference type="PROSITE" id="PS50022">
    <property type="entry name" value="FA58C_3"/>
    <property type="match status" value="1"/>
</dbReference>
<proteinExistence type="predicted"/>